<sequence length="355" mass="39871">MGVIKDWVRRYFSDPQVVILAVFLVVGLATVLLAGRHLVPVIASLIIAYLLEGLIQPLQRVGAPRMLAVGIVFLVFFLVLLALLFWLLPVLTRQATQLLQEVPDMLSASQTLILSLPEKYPNIFSEVEIENVLNQIRREAGHFTDRMLRQTLSSVVGVITLVVYIVLMPLLVFFFLKDKDQLMGWIRRHLPRERGLASRVWQGVDVQLGNFIRGKFWEILIVWGASYLTFIFMGLSFSLLLAFLVGISVLVPYIGAAVMTFPVALVAYFQFGWTGDLAWIILAYLVIQMLDGNVLVPLLFSEVVNLHPIAIIVAVLFFGGIWGVWGVFFAIPLAILLQGVLSAWPRRPDEETSVQ</sequence>
<evidence type="ECO:0000313" key="9">
    <source>
        <dbReference type="EMBL" id="BAH60896.1"/>
    </source>
</evidence>
<evidence type="ECO:0000256" key="2">
    <source>
        <dbReference type="ARBA" id="ARBA00009773"/>
    </source>
</evidence>
<dbReference type="PANTHER" id="PTHR21716">
    <property type="entry name" value="TRANSMEMBRANE PROTEIN"/>
    <property type="match status" value="1"/>
</dbReference>
<proteinExistence type="inferred from homology"/>
<keyword evidence="5 8" id="KW-0812">Transmembrane</keyword>
<dbReference type="AlphaFoldDB" id="C4B7R4"/>
<protein>
    <submittedName>
        <fullName evidence="9">Uncharacterized protein ORF6</fullName>
    </submittedName>
</protein>
<comment type="similarity">
    <text evidence="2">Belongs to the autoinducer-2 exporter (AI-2E) (TC 2.A.86) family.</text>
</comment>
<feature type="transmembrane region" description="Helical" evidence="8">
    <location>
        <begin position="12"/>
        <end position="32"/>
    </location>
</feature>
<dbReference type="PANTHER" id="PTHR21716:SF53">
    <property type="entry name" value="PERMEASE PERM-RELATED"/>
    <property type="match status" value="1"/>
</dbReference>
<evidence type="ECO:0000256" key="8">
    <source>
        <dbReference type="SAM" id="Phobius"/>
    </source>
</evidence>
<keyword evidence="7 8" id="KW-0472">Membrane</keyword>
<name>C4B7R4_9BACT</name>
<organism evidence="9">
    <name type="scientific">Desulfotignum balticum</name>
    <dbReference type="NCBI Taxonomy" id="115781"/>
    <lineage>
        <taxon>Bacteria</taxon>
        <taxon>Pseudomonadati</taxon>
        <taxon>Thermodesulfobacteriota</taxon>
        <taxon>Desulfobacteria</taxon>
        <taxon>Desulfobacterales</taxon>
        <taxon>Desulfobacteraceae</taxon>
        <taxon>Desulfotignum</taxon>
    </lineage>
</organism>
<dbReference type="GO" id="GO:0055085">
    <property type="term" value="P:transmembrane transport"/>
    <property type="evidence" value="ECO:0007669"/>
    <property type="project" value="TreeGrafter"/>
</dbReference>
<evidence type="ECO:0000256" key="6">
    <source>
        <dbReference type="ARBA" id="ARBA00022989"/>
    </source>
</evidence>
<feature type="transmembrane region" description="Helical" evidence="8">
    <location>
        <begin position="250"/>
        <end position="271"/>
    </location>
</feature>
<dbReference type="EMBL" id="AB471639">
    <property type="protein sequence ID" value="BAH60896.1"/>
    <property type="molecule type" value="Genomic_DNA"/>
</dbReference>
<evidence type="ECO:0000256" key="3">
    <source>
        <dbReference type="ARBA" id="ARBA00022448"/>
    </source>
</evidence>
<feature type="transmembrane region" description="Helical" evidence="8">
    <location>
        <begin position="220"/>
        <end position="244"/>
    </location>
</feature>
<keyword evidence="3" id="KW-0813">Transport</keyword>
<evidence type="ECO:0000256" key="5">
    <source>
        <dbReference type="ARBA" id="ARBA00022692"/>
    </source>
</evidence>
<feature type="transmembrane region" description="Helical" evidence="8">
    <location>
        <begin position="306"/>
        <end position="337"/>
    </location>
</feature>
<feature type="transmembrane region" description="Helical" evidence="8">
    <location>
        <begin position="278"/>
        <end position="300"/>
    </location>
</feature>
<comment type="subcellular location">
    <subcellularLocation>
        <location evidence="1">Cell membrane</location>
        <topology evidence="1">Multi-pass membrane protein</topology>
    </subcellularLocation>
</comment>
<dbReference type="InterPro" id="IPR002549">
    <property type="entry name" value="AI-2E-like"/>
</dbReference>
<keyword evidence="4" id="KW-1003">Cell membrane</keyword>
<reference evidence="9" key="1">
    <citation type="journal article" date="2009" name="FEMS Microbiol. Lett.">
        <title>Identification of the Electron Transfer Flavoprotein as an Upregulated Enzyme in the Benzoate Utilization of Desulfotignum balticum.</title>
        <authorList>
            <person name="Habe H."/>
            <person name="Kobuna A."/>
            <person name="Hosoda A."/>
            <person name="Kosaka T."/>
            <person name="Endoh T."/>
            <person name="Tamura H."/>
            <person name="Yamane H."/>
            <person name="Nojiri H."/>
            <person name="Omori T."/>
            <person name="Watanabe K."/>
        </authorList>
    </citation>
    <scope>NUCLEOTIDE SEQUENCE</scope>
    <source>
        <strain evidence="9">DSM 7044</strain>
    </source>
</reference>
<keyword evidence="6 8" id="KW-1133">Transmembrane helix</keyword>
<evidence type="ECO:0000256" key="1">
    <source>
        <dbReference type="ARBA" id="ARBA00004651"/>
    </source>
</evidence>
<dbReference type="Pfam" id="PF01594">
    <property type="entry name" value="AI-2E_transport"/>
    <property type="match status" value="1"/>
</dbReference>
<accession>C4B7R4</accession>
<evidence type="ECO:0000256" key="4">
    <source>
        <dbReference type="ARBA" id="ARBA00022475"/>
    </source>
</evidence>
<feature type="transmembrane region" description="Helical" evidence="8">
    <location>
        <begin position="67"/>
        <end position="88"/>
    </location>
</feature>
<evidence type="ECO:0000256" key="7">
    <source>
        <dbReference type="ARBA" id="ARBA00023136"/>
    </source>
</evidence>
<feature type="transmembrane region" description="Helical" evidence="8">
    <location>
        <begin position="155"/>
        <end position="176"/>
    </location>
</feature>
<gene>
    <name evidence="9" type="primary">ORF6</name>
</gene>
<dbReference type="GO" id="GO:0005886">
    <property type="term" value="C:plasma membrane"/>
    <property type="evidence" value="ECO:0007669"/>
    <property type="project" value="UniProtKB-SubCell"/>
</dbReference>
<feature type="transmembrane region" description="Helical" evidence="8">
    <location>
        <begin position="38"/>
        <end position="55"/>
    </location>
</feature>